<dbReference type="InterPro" id="IPR049448">
    <property type="entry name" value="ACAD9/ACADV-like_C"/>
</dbReference>
<comment type="similarity">
    <text evidence="3">Belongs to the acyl-CoA dehydrogenase family.</text>
</comment>
<feature type="domain" description="ACAD9/ACADV-like C-terminal" evidence="10">
    <location>
        <begin position="476"/>
        <end position="591"/>
    </location>
</feature>
<dbReference type="Gene3D" id="1.20.140.10">
    <property type="entry name" value="Butyryl-CoA Dehydrogenase, subunit A, domain 3"/>
    <property type="match status" value="2"/>
</dbReference>
<evidence type="ECO:0000259" key="9">
    <source>
        <dbReference type="Pfam" id="PF00441"/>
    </source>
</evidence>
<dbReference type="InterPro" id="IPR037069">
    <property type="entry name" value="AcylCoA_DH/ox_N_sf"/>
</dbReference>
<evidence type="ECO:0000256" key="7">
    <source>
        <dbReference type="ARBA" id="ARBA00023002"/>
    </source>
</evidence>
<dbReference type="GO" id="GO:0006631">
    <property type="term" value="P:fatty acid metabolic process"/>
    <property type="evidence" value="ECO:0007669"/>
    <property type="project" value="UniProtKB-ARBA"/>
</dbReference>
<evidence type="ECO:0000259" key="10">
    <source>
        <dbReference type="Pfam" id="PF21343"/>
    </source>
</evidence>
<keyword evidence="8" id="KW-0496">Mitochondrion</keyword>
<organism evidence="11 12">
    <name type="scientific">Eumeta variegata</name>
    <name type="common">Bagworm moth</name>
    <name type="synonym">Eumeta japonica</name>
    <dbReference type="NCBI Taxonomy" id="151549"/>
    <lineage>
        <taxon>Eukaryota</taxon>
        <taxon>Metazoa</taxon>
        <taxon>Ecdysozoa</taxon>
        <taxon>Arthropoda</taxon>
        <taxon>Hexapoda</taxon>
        <taxon>Insecta</taxon>
        <taxon>Pterygota</taxon>
        <taxon>Neoptera</taxon>
        <taxon>Endopterygota</taxon>
        <taxon>Lepidoptera</taxon>
        <taxon>Glossata</taxon>
        <taxon>Ditrysia</taxon>
        <taxon>Tineoidea</taxon>
        <taxon>Psychidae</taxon>
        <taxon>Oiketicinae</taxon>
        <taxon>Eumeta</taxon>
    </lineage>
</organism>
<comment type="subcellular location">
    <subcellularLocation>
        <location evidence="2">Mitochondrion</location>
    </subcellularLocation>
</comment>
<evidence type="ECO:0000256" key="2">
    <source>
        <dbReference type="ARBA" id="ARBA00004173"/>
    </source>
</evidence>
<comment type="cofactor">
    <cofactor evidence="1">
        <name>FAD</name>
        <dbReference type="ChEBI" id="CHEBI:57692"/>
    </cofactor>
</comment>
<evidence type="ECO:0000256" key="3">
    <source>
        <dbReference type="ARBA" id="ARBA00009347"/>
    </source>
</evidence>
<keyword evidence="6" id="KW-0809">Transit peptide</keyword>
<dbReference type="GO" id="GO:0005739">
    <property type="term" value="C:mitochondrion"/>
    <property type="evidence" value="ECO:0007669"/>
    <property type="project" value="UniProtKB-SubCell"/>
</dbReference>
<dbReference type="InterPro" id="IPR036250">
    <property type="entry name" value="AcylCo_DH-like_C"/>
</dbReference>
<proteinExistence type="inferred from homology"/>
<protein>
    <submittedName>
        <fullName evidence="11">Acyl-CoA dehydrogenase family member 9, mitochondrial</fullName>
    </submittedName>
</protein>
<dbReference type="STRING" id="151549.A0A4C1Y1F8"/>
<dbReference type="SUPFAM" id="SSF56645">
    <property type="entry name" value="Acyl-CoA dehydrogenase NM domain-like"/>
    <property type="match status" value="1"/>
</dbReference>
<dbReference type="GO" id="GO:0003995">
    <property type="term" value="F:acyl-CoA dehydrogenase activity"/>
    <property type="evidence" value="ECO:0007669"/>
    <property type="project" value="TreeGrafter"/>
</dbReference>
<feature type="domain" description="Acyl-CoA dehydrogenase/oxidase C-terminal" evidence="9">
    <location>
        <begin position="285"/>
        <end position="397"/>
    </location>
</feature>
<evidence type="ECO:0000256" key="6">
    <source>
        <dbReference type="ARBA" id="ARBA00022946"/>
    </source>
</evidence>
<dbReference type="InterPro" id="IPR009075">
    <property type="entry name" value="AcylCo_DH/oxidase_C"/>
</dbReference>
<dbReference type="AlphaFoldDB" id="A0A4C1Y1F8"/>
<dbReference type="OrthoDB" id="354at2759"/>
<dbReference type="Pfam" id="PF21343">
    <property type="entry name" value="ACAD9-ACADV_C"/>
    <property type="match status" value="1"/>
</dbReference>
<dbReference type="Gene3D" id="1.10.540.10">
    <property type="entry name" value="Acyl-CoA dehydrogenase/oxidase, N-terminal domain"/>
    <property type="match status" value="1"/>
</dbReference>
<dbReference type="Proteomes" id="UP000299102">
    <property type="component" value="Unassembled WGS sequence"/>
</dbReference>
<reference evidence="11 12" key="1">
    <citation type="journal article" date="2019" name="Commun. Biol.">
        <title>The bagworm genome reveals a unique fibroin gene that provides high tensile strength.</title>
        <authorList>
            <person name="Kono N."/>
            <person name="Nakamura H."/>
            <person name="Ohtoshi R."/>
            <person name="Tomita M."/>
            <person name="Numata K."/>
            <person name="Arakawa K."/>
        </authorList>
    </citation>
    <scope>NUCLEOTIDE SEQUENCE [LARGE SCALE GENOMIC DNA]</scope>
</reference>
<keyword evidence="5" id="KW-0274">FAD</keyword>
<sequence>MHLARRIFIVKYKHQDFCKKYRFISRRFESSQTQPEIKEEKFDFEDLKVVERIERRKPAIPPFMKDCMVSIFNKDLLAYPEVLNKEEMEDMNNRAARLETIFSDPTKTLNDRQNALKSCSMYAAPLKLTEGGLAFNTTERIKYLETISSDVELAKTLSDHWVSLQALNIGLKPEHMQKLIPDLSLGDRTISLCTKEKTSIRITQSDFRTTAELDSQSIWRIKGEKICLNGSGYFLVLCKIEGDRLCTFLVHPNAEGTSYNKPYVTFDNTPGTPLEGTTDSALSNVMSKSRLDTAVISYSILKNMIMKISKYVRNKFVNGKPLANIPTIRNKVGESLLTLYVAESMAYFTAGLLDEYENPDADLEIAMCRCYTAYAGLQEVLKLLNVPGVEGVEREWNEYLNNYRELMVKDEIIDAVNMFIALTSVFHAGKNLATEVKQMRNPLFHPGFILKKVLQDRHQEKDDPKLTLHLEEHLHPTLQIQAKMLEYAVLRMKFACETLLTRHGVDIVSKLTELERLALAGTEVLAMTSVLARASRAYCIGLRNAEIEMKLAQFFVIQSRERVRQLILDIDRGEYTNLDHYRNEFGRKVLDTGTILVEKPTERVFW</sequence>
<accession>A0A4C1Y1F8</accession>
<dbReference type="SUPFAM" id="SSF47203">
    <property type="entry name" value="Acyl-CoA dehydrogenase C-terminal domain-like"/>
    <property type="match status" value="1"/>
</dbReference>
<dbReference type="EMBL" id="BGZK01001025">
    <property type="protein sequence ID" value="GBP68814.1"/>
    <property type="molecule type" value="Genomic_DNA"/>
</dbReference>
<dbReference type="PANTHER" id="PTHR43884:SF9">
    <property type="entry name" value="COMPLEX I ASSEMBLY FACTOR ACAD9, MITOCHONDRIAL"/>
    <property type="match status" value="1"/>
</dbReference>
<keyword evidence="4" id="KW-0285">Flavoprotein</keyword>
<evidence type="ECO:0000256" key="1">
    <source>
        <dbReference type="ARBA" id="ARBA00001974"/>
    </source>
</evidence>
<evidence type="ECO:0000313" key="12">
    <source>
        <dbReference type="Proteomes" id="UP000299102"/>
    </source>
</evidence>
<keyword evidence="12" id="KW-1185">Reference proteome</keyword>
<dbReference type="PANTHER" id="PTHR43884">
    <property type="entry name" value="ACYL-COA DEHYDROGENASE"/>
    <property type="match status" value="1"/>
</dbReference>
<evidence type="ECO:0000256" key="5">
    <source>
        <dbReference type="ARBA" id="ARBA00022827"/>
    </source>
</evidence>
<gene>
    <name evidence="11" type="primary">Acad9</name>
    <name evidence="11" type="ORF">EVAR_41552_1</name>
</gene>
<dbReference type="Gene3D" id="2.40.110.10">
    <property type="entry name" value="Butyryl-CoA Dehydrogenase, subunit A, domain 2"/>
    <property type="match status" value="1"/>
</dbReference>
<evidence type="ECO:0000256" key="4">
    <source>
        <dbReference type="ARBA" id="ARBA00022630"/>
    </source>
</evidence>
<comment type="caution">
    <text evidence="11">The sequence shown here is derived from an EMBL/GenBank/DDBJ whole genome shotgun (WGS) entry which is preliminary data.</text>
</comment>
<evidence type="ECO:0000313" key="11">
    <source>
        <dbReference type="EMBL" id="GBP68814.1"/>
    </source>
</evidence>
<evidence type="ECO:0000256" key="8">
    <source>
        <dbReference type="ARBA" id="ARBA00023128"/>
    </source>
</evidence>
<name>A0A4C1Y1F8_EUMVA</name>
<dbReference type="GO" id="GO:0050660">
    <property type="term" value="F:flavin adenine dinucleotide binding"/>
    <property type="evidence" value="ECO:0007669"/>
    <property type="project" value="InterPro"/>
</dbReference>
<dbReference type="InterPro" id="IPR009100">
    <property type="entry name" value="AcylCoA_DH/oxidase_NM_dom_sf"/>
</dbReference>
<keyword evidence="7" id="KW-0560">Oxidoreductase</keyword>
<dbReference type="Pfam" id="PF00441">
    <property type="entry name" value="Acyl-CoA_dh_1"/>
    <property type="match status" value="1"/>
</dbReference>
<dbReference type="InterPro" id="IPR046373">
    <property type="entry name" value="Acyl-CoA_Oxase/DH_mid-dom_sf"/>
</dbReference>